<dbReference type="SMART" id="SM00530">
    <property type="entry name" value="HTH_XRE"/>
    <property type="match status" value="1"/>
</dbReference>
<organism evidence="2 3">
    <name type="scientific">Candidatus Gottesmanbacteria bacterium RIFCSPHIGHO2_02_FULL_40_13</name>
    <dbReference type="NCBI Taxonomy" id="1798384"/>
    <lineage>
        <taxon>Bacteria</taxon>
        <taxon>Candidatus Gottesmaniibacteriota</taxon>
    </lineage>
</organism>
<accession>A0A1F6A764</accession>
<dbReference type="Proteomes" id="UP000177092">
    <property type="component" value="Unassembled WGS sequence"/>
</dbReference>
<dbReference type="InterPro" id="IPR001387">
    <property type="entry name" value="Cro/C1-type_HTH"/>
</dbReference>
<dbReference type="GO" id="GO:0003677">
    <property type="term" value="F:DNA binding"/>
    <property type="evidence" value="ECO:0007669"/>
    <property type="project" value="InterPro"/>
</dbReference>
<dbReference type="Pfam" id="PF01381">
    <property type="entry name" value="HTH_3"/>
    <property type="match status" value="1"/>
</dbReference>
<dbReference type="CDD" id="cd00093">
    <property type="entry name" value="HTH_XRE"/>
    <property type="match status" value="1"/>
</dbReference>
<protein>
    <recommendedName>
        <fullName evidence="1">HTH cro/C1-type domain-containing protein</fullName>
    </recommendedName>
</protein>
<dbReference type="Gene3D" id="1.10.260.40">
    <property type="entry name" value="lambda repressor-like DNA-binding domains"/>
    <property type="match status" value="1"/>
</dbReference>
<dbReference type="AlphaFoldDB" id="A0A1F6A764"/>
<name>A0A1F6A764_9BACT</name>
<dbReference type="STRING" id="1798384.A3D03_00650"/>
<dbReference type="SUPFAM" id="SSF47413">
    <property type="entry name" value="lambda repressor-like DNA-binding domains"/>
    <property type="match status" value="1"/>
</dbReference>
<proteinExistence type="predicted"/>
<evidence type="ECO:0000313" key="2">
    <source>
        <dbReference type="EMBL" id="OGG20515.1"/>
    </source>
</evidence>
<comment type="caution">
    <text evidence="2">The sequence shown here is derived from an EMBL/GenBank/DDBJ whole genome shotgun (WGS) entry which is preliminary data.</text>
</comment>
<dbReference type="PROSITE" id="PS50943">
    <property type="entry name" value="HTH_CROC1"/>
    <property type="match status" value="1"/>
</dbReference>
<evidence type="ECO:0000313" key="3">
    <source>
        <dbReference type="Proteomes" id="UP000177092"/>
    </source>
</evidence>
<feature type="domain" description="HTH cro/C1-type" evidence="1">
    <location>
        <begin position="33"/>
        <end position="88"/>
    </location>
</feature>
<sequence>MDWNTHKKLLLNDPEFRKSLEETMPEYEIARAMILARIKNKMTQKELARRLKTKQSVISRVETAQTTPTISFLKRFVRVFGGSLKIGFEGI</sequence>
<dbReference type="InterPro" id="IPR010982">
    <property type="entry name" value="Lambda_DNA-bd_dom_sf"/>
</dbReference>
<reference evidence="2 3" key="1">
    <citation type="journal article" date="2016" name="Nat. Commun.">
        <title>Thousands of microbial genomes shed light on interconnected biogeochemical processes in an aquifer system.</title>
        <authorList>
            <person name="Anantharaman K."/>
            <person name="Brown C.T."/>
            <person name="Hug L.A."/>
            <person name="Sharon I."/>
            <person name="Castelle C.J."/>
            <person name="Probst A.J."/>
            <person name="Thomas B.C."/>
            <person name="Singh A."/>
            <person name="Wilkins M.J."/>
            <person name="Karaoz U."/>
            <person name="Brodie E.L."/>
            <person name="Williams K.H."/>
            <person name="Hubbard S.S."/>
            <person name="Banfield J.F."/>
        </authorList>
    </citation>
    <scope>NUCLEOTIDE SEQUENCE [LARGE SCALE GENOMIC DNA]</scope>
</reference>
<evidence type="ECO:0000259" key="1">
    <source>
        <dbReference type="PROSITE" id="PS50943"/>
    </source>
</evidence>
<gene>
    <name evidence="2" type="ORF">A3D03_00650</name>
</gene>
<dbReference type="EMBL" id="MFJN01000044">
    <property type="protein sequence ID" value="OGG20515.1"/>
    <property type="molecule type" value="Genomic_DNA"/>
</dbReference>